<keyword evidence="2" id="KW-0540">Nuclease</keyword>
<dbReference type="EMBL" id="LIZT01000070">
    <property type="protein sequence ID" value="KPJ49203.1"/>
    <property type="molecule type" value="Genomic_DNA"/>
</dbReference>
<dbReference type="CDD" id="cd00085">
    <property type="entry name" value="HNHc"/>
    <property type="match status" value="1"/>
</dbReference>
<sequence length="168" mass="19804">MLNRQVLVLNQNYEPLSITKARRAVILLYLGKAEMVETYDGHFVRGVRMNIPLPSIVRLIYYIKAPRNAVALTRKNIIRRDRHMCQYCGIQRGPMTTDHVIPKRLRGRDSWDNLVCACVRCNNKKGDRTPEEAQMKLLKKPKVPHFFTVVHSFIRIPDKRWKQYLFLD</sequence>
<evidence type="ECO:0000259" key="1">
    <source>
        <dbReference type="SMART" id="SM00507"/>
    </source>
</evidence>
<feature type="domain" description="HNH nuclease" evidence="1">
    <location>
        <begin position="72"/>
        <end position="123"/>
    </location>
</feature>
<protein>
    <submittedName>
        <fullName evidence="2">HNH endonuclease</fullName>
    </submittedName>
</protein>
<dbReference type="PATRIC" id="fig|1703771.3.peg.481"/>
<evidence type="ECO:0000313" key="2">
    <source>
        <dbReference type="EMBL" id="KPJ49203.1"/>
    </source>
</evidence>
<dbReference type="InterPro" id="IPR052892">
    <property type="entry name" value="NA-targeting_endonuclease"/>
</dbReference>
<dbReference type="GO" id="GO:0003676">
    <property type="term" value="F:nucleic acid binding"/>
    <property type="evidence" value="ECO:0007669"/>
    <property type="project" value="InterPro"/>
</dbReference>
<dbReference type="AlphaFoldDB" id="A0A0S7WGF4"/>
<keyword evidence="2" id="KW-0255">Endonuclease</keyword>
<dbReference type="PANTHER" id="PTHR33877">
    <property type="entry name" value="SLL1193 PROTEIN"/>
    <property type="match status" value="1"/>
</dbReference>
<dbReference type="PANTHER" id="PTHR33877:SF2">
    <property type="entry name" value="OS07G0170200 PROTEIN"/>
    <property type="match status" value="1"/>
</dbReference>
<dbReference type="GO" id="GO:0008270">
    <property type="term" value="F:zinc ion binding"/>
    <property type="evidence" value="ECO:0007669"/>
    <property type="project" value="InterPro"/>
</dbReference>
<dbReference type="GO" id="GO:0004519">
    <property type="term" value="F:endonuclease activity"/>
    <property type="evidence" value="ECO:0007669"/>
    <property type="project" value="UniProtKB-KW"/>
</dbReference>
<keyword evidence="2" id="KW-0378">Hydrolase</keyword>
<dbReference type="Gene3D" id="1.10.30.50">
    <property type="match status" value="1"/>
</dbReference>
<organism evidence="2 3">
    <name type="scientific">candidate division TA06 bacterium DG_26</name>
    <dbReference type="NCBI Taxonomy" id="1703771"/>
    <lineage>
        <taxon>Bacteria</taxon>
        <taxon>Bacteria division TA06</taxon>
    </lineage>
</organism>
<dbReference type="InterPro" id="IPR002711">
    <property type="entry name" value="HNH"/>
</dbReference>
<name>A0A0S7WGF4_UNCT6</name>
<gene>
    <name evidence="2" type="ORF">AMJ40_06045</name>
</gene>
<accession>A0A0S7WGF4</accession>
<dbReference type="SMART" id="SM00507">
    <property type="entry name" value="HNHc"/>
    <property type="match status" value="1"/>
</dbReference>
<comment type="caution">
    <text evidence="2">The sequence shown here is derived from an EMBL/GenBank/DDBJ whole genome shotgun (WGS) entry which is preliminary data.</text>
</comment>
<dbReference type="Pfam" id="PF01844">
    <property type="entry name" value="HNH"/>
    <property type="match status" value="1"/>
</dbReference>
<reference evidence="2 3" key="1">
    <citation type="journal article" date="2015" name="Microbiome">
        <title>Genomic resolution of linkages in carbon, nitrogen, and sulfur cycling among widespread estuary sediment bacteria.</title>
        <authorList>
            <person name="Baker B.J."/>
            <person name="Lazar C.S."/>
            <person name="Teske A.P."/>
            <person name="Dick G.J."/>
        </authorList>
    </citation>
    <scope>NUCLEOTIDE SEQUENCE [LARGE SCALE GENOMIC DNA]</scope>
    <source>
        <strain evidence="2">DG_26</strain>
    </source>
</reference>
<proteinExistence type="predicted"/>
<dbReference type="InterPro" id="IPR003615">
    <property type="entry name" value="HNH_nuc"/>
</dbReference>
<evidence type="ECO:0000313" key="3">
    <source>
        <dbReference type="Proteomes" id="UP000051124"/>
    </source>
</evidence>
<dbReference type="Proteomes" id="UP000051124">
    <property type="component" value="Unassembled WGS sequence"/>
</dbReference>